<evidence type="ECO:0000313" key="1">
    <source>
        <dbReference type="EMBL" id="HIZ69312.1"/>
    </source>
</evidence>
<sequence>MKITLENFATEYVDPIEQLEIDKFVCNEMSRQIHRYIKAMSGTKQAMLHFEENLSSLTVPEKEEAIAKYIDLNRRALDGLDFKVILARAIANYCDTYQYMLEFINNKRKMIYYYVRMKEKYIRFHEVFEKDGKFGIKDYKGDILISPSYDFLRPVYVYTDDLSAMPFIAQKDGKMGLVYPDGKDTVFADFIYDEIELREEYPFFEAVKGDERGYIDRDGQFQTI</sequence>
<name>A0A9D2FZ66_9BACT</name>
<dbReference type="Proteomes" id="UP000824055">
    <property type="component" value="Unassembled WGS sequence"/>
</dbReference>
<organism evidence="1 2">
    <name type="scientific">Candidatus Prevotella avicola</name>
    <dbReference type="NCBI Taxonomy" id="2838738"/>
    <lineage>
        <taxon>Bacteria</taxon>
        <taxon>Pseudomonadati</taxon>
        <taxon>Bacteroidota</taxon>
        <taxon>Bacteroidia</taxon>
        <taxon>Bacteroidales</taxon>
        <taxon>Prevotellaceae</taxon>
        <taxon>Prevotella</taxon>
    </lineage>
</organism>
<evidence type="ECO:0000313" key="2">
    <source>
        <dbReference type="Proteomes" id="UP000824055"/>
    </source>
</evidence>
<reference evidence="1" key="1">
    <citation type="journal article" date="2021" name="PeerJ">
        <title>Extensive microbial diversity within the chicken gut microbiome revealed by metagenomics and culture.</title>
        <authorList>
            <person name="Gilroy R."/>
            <person name="Ravi A."/>
            <person name="Getino M."/>
            <person name="Pursley I."/>
            <person name="Horton D.L."/>
            <person name="Alikhan N.F."/>
            <person name="Baker D."/>
            <person name="Gharbi K."/>
            <person name="Hall N."/>
            <person name="Watson M."/>
            <person name="Adriaenssens E.M."/>
            <person name="Foster-Nyarko E."/>
            <person name="Jarju S."/>
            <person name="Secka A."/>
            <person name="Antonio M."/>
            <person name="Oren A."/>
            <person name="Chaudhuri R.R."/>
            <person name="La Ragione R."/>
            <person name="Hildebrand F."/>
            <person name="Pallen M.J."/>
        </authorList>
    </citation>
    <scope>NUCLEOTIDE SEQUENCE</scope>
    <source>
        <strain evidence="1">ChiHecec3B27-8219</strain>
    </source>
</reference>
<dbReference type="EMBL" id="DXBE01000041">
    <property type="protein sequence ID" value="HIZ69312.1"/>
    <property type="molecule type" value="Genomic_DNA"/>
</dbReference>
<reference evidence="1" key="2">
    <citation type="submission" date="2021-04" db="EMBL/GenBank/DDBJ databases">
        <authorList>
            <person name="Gilroy R."/>
        </authorList>
    </citation>
    <scope>NUCLEOTIDE SEQUENCE</scope>
    <source>
        <strain evidence="1">ChiHecec3B27-8219</strain>
    </source>
</reference>
<evidence type="ECO:0008006" key="3">
    <source>
        <dbReference type="Google" id="ProtNLM"/>
    </source>
</evidence>
<dbReference type="AlphaFoldDB" id="A0A9D2FZ66"/>
<accession>A0A9D2FZ66</accession>
<comment type="caution">
    <text evidence="1">The sequence shown here is derived from an EMBL/GenBank/DDBJ whole genome shotgun (WGS) entry which is preliminary data.</text>
</comment>
<gene>
    <name evidence="1" type="ORF">H9966_05420</name>
</gene>
<protein>
    <recommendedName>
        <fullName evidence="3">WG repeat-containing protein</fullName>
    </recommendedName>
</protein>
<proteinExistence type="predicted"/>